<protein>
    <submittedName>
        <fullName evidence="2">Uncharacterized protein</fullName>
    </submittedName>
</protein>
<organism evidence="2">
    <name type="scientific">Mus musculus</name>
    <name type="common">Mouse</name>
    <dbReference type="NCBI Taxonomy" id="10090"/>
    <lineage>
        <taxon>Eukaryota</taxon>
        <taxon>Metazoa</taxon>
        <taxon>Chordata</taxon>
        <taxon>Craniata</taxon>
        <taxon>Vertebrata</taxon>
        <taxon>Euteleostomi</taxon>
        <taxon>Mammalia</taxon>
        <taxon>Eutheria</taxon>
        <taxon>Euarchontoglires</taxon>
        <taxon>Glires</taxon>
        <taxon>Rodentia</taxon>
        <taxon>Myomorpha</taxon>
        <taxon>Muroidea</taxon>
        <taxon>Muridae</taxon>
        <taxon>Murinae</taxon>
        <taxon>Mus</taxon>
        <taxon>Mus</taxon>
    </lineage>
</organism>
<reference evidence="2" key="5">
    <citation type="journal article" date="2001" name="Nature">
        <title>Functional annotation of a full-length mouse cDNA collection.</title>
        <authorList>
            <consortium name="The RIKEN Genome Exploration Research Group Phase II Team and the FANTOM Consortium"/>
        </authorList>
    </citation>
    <scope>NUCLEOTIDE SEQUENCE</scope>
    <source>
        <strain evidence="2">C57BL/6J</strain>
        <tissue evidence="2">Testis</tissue>
    </source>
</reference>
<dbReference type="AlphaFoldDB" id="Q9CRD1"/>
<reference evidence="2" key="8">
    <citation type="journal article" date="2005" name="Science">
        <title>Antisense Transcription in the Mammalian Transcriptome.</title>
        <authorList>
            <consortium name="RIKEN Genome Exploration Research Group and Genome Science Group (Genome Network Project Core Group) and the FANTOM Consortium"/>
        </authorList>
    </citation>
    <scope>NUCLEOTIDE SEQUENCE</scope>
    <source>
        <strain evidence="2">C57BL/6J</strain>
        <tissue evidence="2">Testis</tissue>
    </source>
</reference>
<sequence>MSTGFPSFFAGPCMPTHSPGTAGRSTALEARSYSSMCFQTAKAQEERLQSSPGHKPLPDRSWERGATAGQEEGGATAGQERGGRCQDPGTCQSLRSRIRAQRV</sequence>
<evidence type="ECO:0000256" key="1">
    <source>
        <dbReference type="SAM" id="MobiDB-lite"/>
    </source>
</evidence>
<proteinExistence type="evidence at transcript level"/>
<reference evidence="2" key="1">
    <citation type="journal article" date="1999" name="Methods Enzymol.">
        <title>High-efficiency full-length cDNA cloning.</title>
        <authorList>
            <person name="Carninci P."/>
            <person name="Hayashizaki Y."/>
        </authorList>
    </citation>
    <scope>NUCLEOTIDE SEQUENCE</scope>
    <source>
        <strain evidence="2">C57BL/6J</strain>
        <tissue evidence="2">Testis</tissue>
    </source>
</reference>
<reference evidence="2" key="7">
    <citation type="journal article" date="2005" name="Science">
        <title>The Transcriptional Landscape of the Mammalian Genome.</title>
        <authorList>
            <consortium name="The FANTOM Consortium"/>
            <consortium name="Riken Genome Exploration Research Group and Genome Science Group (Genome Network Project Core Group)"/>
        </authorList>
    </citation>
    <scope>NUCLEOTIDE SEQUENCE</scope>
    <source>
        <strain evidence="2">C57BL/6J</strain>
        <tissue evidence="2">Testis</tissue>
    </source>
</reference>
<reference evidence="2" key="4">
    <citation type="submission" date="2000-07" db="EMBL/GenBank/DDBJ databases">
        <authorList>
            <person name="Adachi J."/>
            <person name="Aizawa K."/>
            <person name="Akahira S."/>
            <person name="Akimura T."/>
            <person name="Arai A."/>
            <person name="Aono H."/>
            <person name="Arakawa T."/>
            <person name="Bono H."/>
            <person name="Carninci P."/>
            <person name="Fukuda S."/>
            <person name="Fukunishi Y."/>
            <person name="Furuno M."/>
            <person name="Hanagaki T."/>
            <person name="Hara A."/>
            <person name="Hayatsu N."/>
            <person name="Hiramoto K."/>
            <person name="Hiraoka T."/>
            <person name="Hori F."/>
            <person name="Imotani K."/>
            <person name="Ishii Y."/>
            <person name="Itoh M."/>
            <person name="Izawa M."/>
            <person name="Kasukawa T."/>
            <person name="Kato H."/>
            <person name="Kawai J."/>
            <person name="Kojima Y."/>
            <person name="Konno H."/>
            <person name="Kouda M."/>
            <person name="Koya S."/>
            <person name="Kurihara C."/>
            <person name="Matsuyama T."/>
            <person name="Miyazaki A."/>
            <person name="Nishi K."/>
            <person name="Nomura K."/>
            <person name="Numazaki R."/>
            <person name="Ohno M."/>
            <person name="Okazaki Y."/>
            <person name="Okido T."/>
            <person name="Owa C."/>
            <person name="Saito H."/>
            <person name="Saito R."/>
            <person name="Sakai C."/>
            <person name="Sakai K."/>
            <person name="Sano H."/>
            <person name="Sasaki D."/>
            <person name="Shibata K."/>
            <person name="Shibata Y."/>
            <person name="Shinagawa A."/>
            <person name="Shiraki T."/>
            <person name="Sogabe Y."/>
            <person name="Suzuki H."/>
            <person name="Tagami M."/>
            <person name="Tagawa A."/>
            <person name="Takahashi F."/>
            <person name="Tanaka T."/>
            <person name="Tejima Y."/>
            <person name="Toya T."/>
            <person name="Yamamura T."/>
            <person name="Yasunishi A."/>
            <person name="Yoshida K."/>
            <person name="Yoshino M."/>
            <person name="Muramatsu M."/>
            <person name="Hayashizaki Y."/>
        </authorList>
    </citation>
    <scope>NUCLEOTIDE SEQUENCE</scope>
    <source>
        <strain evidence="2">C57BL/6J</strain>
        <tissue evidence="2">Testis</tissue>
    </source>
</reference>
<dbReference type="AGR" id="MGI:1924246"/>
<evidence type="ECO:0000313" key="2">
    <source>
        <dbReference type="EMBL" id="BAB30419.1"/>
    </source>
</evidence>
<reference evidence="2" key="3">
    <citation type="journal article" date="2000" name="Genome Res.">
        <title>RIKEN integrated sequence analysis (RISA) system--384-format sequencing pipeline with 384 multicapillary sequencer.</title>
        <authorList>
            <person name="Shibata K."/>
            <person name="Itoh M."/>
            <person name="Aizawa K."/>
            <person name="Nagaoka S."/>
            <person name="Sasaki N."/>
            <person name="Carninci P."/>
            <person name="Konno H."/>
            <person name="Akiyama J."/>
            <person name="Nishi K."/>
            <person name="Kitsunai T."/>
            <person name="Tashiro H."/>
            <person name="Itoh M."/>
            <person name="Sumi N."/>
            <person name="Ishii Y."/>
            <person name="Nakamura S."/>
            <person name="Hazama M."/>
            <person name="Nishine T."/>
            <person name="Harada A."/>
            <person name="Yamamoto R."/>
            <person name="Matsumoto H."/>
            <person name="Sakaguchi S."/>
            <person name="Ikegami T."/>
            <person name="Kashiwagi K."/>
            <person name="Fujiwake S."/>
            <person name="Inoue K."/>
            <person name="Togawa Y."/>
            <person name="Izawa M."/>
            <person name="Ohara E."/>
            <person name="Watahiki M."/>
            <person name="Yoneda Y."/>
            <person name="Ishikawa T."/>
            <person name="Ozawa K."/>
            <person name="Tanaka T."/>
            <person name="Matsuura S."/>
            <person name="Kawai J."/>
            <person name="Okazaki Y."/>
            <person name="Muramatsu M."/>
            <person name="Inoue Y."/>
            <person name="Kira A."/>
            <person name="Hayashizaki Y."/>
        </authorList>
    </citation>
    <scope>NUCLEOTIDE SEQUENCE</scope>
    <source>
        <strain evidence="2">C57BL/6J</strain>
        <tissue evidence="2">Testis</tissue>
    </source>
</reference>
<feature type="region of interest" description="Disordered" evidence="1">
    <location>
        <begin position="1"/>
        <end position="25"/>
    </location>
</feature>
<dbReference type="EMBL" id="AK007184">
    <property type="protein sequence ID" value="BAB24889.1"/>
    <property type="molecule type" value="mRNA"/>
</dbReference>
<name>Q9CRD1_MOUSE</name>
<feature type="region of interest" description="Disordered" evidence="1">
    <location>
        <begin position="41"/>
        <end position="103"/>
    </location>
</feature>
<accession>Q9CRD1</accession>
<reference evidence="2" key="2">
    <citation type="journal article" date="2000" name="Genome Res.">
        <title>Normalization and subtraction of cap-trapper-selected cDNAs to prepare full-length cDNA libraries for rapid discovery of new genes.</title>
        <authorList>
            <person name="Carninci P."/>
            <person name="Shibata Y."/>
            <person name="Hayatsu N."/>
            <person name="Sugahara Y."/>
            <person name="Shibata K."/>
            <person name="Itoh M."/>
            <person name="Konno H."/>
            <person name="Okazaki Y."/>
            <person name="Muramatsu M."/>
            <person name="Hayashizaki Y."/>
        </authorList>
    </citation>
    <scope>NUCLEOTIDE SEQUENCE</scope>
    <source>
        <strain evidence="2">C57BL/6J</strain>
        <tissue evidence="2">Testis</tissue>
    </source>
</reference>
<gene>
    <name evidence="3" type="primary">Usp46os2</name>
    <name evidence="3" type="synonym">1700112M01Rik</name>
</gene>
<dbReference type="MGI" id="MGI:1924246">
    <property type="gene designation" value="Usp46os2"/>
</dbReference>
<evidence type="ECO:0000313" key="3">
    <source>
        <dbReference type="MGI" id="MGI:1924246"/>
    </source>
</evidence>
<reference evidence="2" key="6">
    <citation type="journal article" date="2002" name="Nature">
        <title>Analysis of the mouse transcriptome based on functional annotation of 60,770 full-length cDNAs.</title>
        <authorList>
            <consortium name="The FANTOM Consortium and the RIKEN Genome Exploration Research Group Phase I and II Team"/>
        </authorList>
    </citation>
    <scope>NUCLEOTIDE SEQUENCE</scope>
    <source>
        <strain evidence="2">C57BL/6J</strain>
        <tissue evidence="2">Testis</tissue>
    </source>
</reference>
<dbReference type="EMBL" id="AK016772">
    <property type="protein sequence ID" value="BAB30419.1"/>
    <property type="molecule type" value="mRNA"/>
</dbReference>